<dbReference type="AlphaFoldDB" id="E7GAJ6"/>
<dbReference type="PROSITE" id="PS50846">
    <property type="entry name" value="HMA_2"/>
    <property type="match status" value="1"/>
</dbReference>
<dbReference type="OrthoDB" id="9813965at2"/>
<dbReference type="SUPFAM" id="SSF55008">
    <property type="entry name" value="HMA, heavy metal-associated domain"/>
    <property type="match status" value="1"/>
</dbReference>
<dbReference type="RefSeq" id="WP_008788888.1">
    <property type="nucleotide sequence ID" value="NZ_AKCB01000001.1"/>
</dbReference>
<dbReference type="Gene3D" id="3.30.70.100">
    <property type="match status" value="1"/>
</dbReference>
<dbReference type="HOGENOM" id="CLU_138400_0_0_9"/>
<feature type="domain" description="HMA" evidence="1">
    <location>
        <begin position="49"/>
        <end position="113"/>
    </location>
</feature>
<dbReference type="GO" id="GO:0046872">
    <property type="term" value="F:metal ion binding"/>
    <property type="evidence" value="ECO:0007669"/>
    <property type="project" value="InterPro"/>
</dbReference>
<protein>
    <recommendedName>
        <fullName evidence="1">HMA domain-containing protein</fullName>
    </recommendedName>
</protein>
<organism evidence="2 3">
    <name type="scientific">Coprobacillus cateniformis</name>
    <dbReference type="NCBI Taxonomy" id="100884"/>
    <lineage>
        <taxon>Bacteria</taxon>
        <taxon>Bacillati</taxon>
        <taxon>Bacillota</taxon>
        <taxon>Erysipelotrichia</taxon>
        <taxon>Erysipelotrichales</taxon>
        <taxon>Coprobacillaceae</taxon>
        <taxon>Coprobacillus</taxon>
    </lineage>
</organism>
<dbReference type="Pfam" id="PF00403">
    <property type="entry name" value="HMA"/>
    <property type="match status" value="1"/>
</dbReference>
<dbReference type="EMBL" id="ADKX01000032">
    <property type="protein sequence ID" value="EFW04897.1"/>
    <property type="molecule type" value="Genomic_DNA"/>
</dbReference>
<proteinExistence type="predicted"/>
<dbReference type="GeneID" id="78229738"/>
<evidence type="ECO:0000313" key="3">
    <source>
        <dbReference type="Proteomes" id="UP000003157"/>
    </source>
</evidence>
<evidence type="ECO:0000313" key="2">
    <source>
        <dbReference type="EMBL" id="EFW04897.1"/>
    </source>
</evidence>
<keyword evidence="3" id="KW-1185">Reference proteome</keyword>
<dbReference type="InterPro" id="IPR006121">
    <property type="entry name" value="HMA_dom"/>
</dbReference>
<evidence type="ECO:0000259" key="1">
    <source>
        <dbReference type="PROSITE" id="PS50846"/>
    </source>
</evidence>
<accession>E7GAJ6</accession>
<dbReference type="InterPro" id="IPR036163">
    <property type="entry name" value="HMA_dom_sf"/>
</dbReference>
<dbReference type="STRING" id="100884.GCA_000269565_01881"/>
<name>E7GAJ6_9FIRM</name>
<sequence length="117" mass="12801">MSTIIIILLLIGVVILAIKNSSQHFKGDGGCCSDHSKIPDKKLQEAVIGYKTIHISGMHCPRCAVKVAESINKIEGASAKVNVEDHIAIVSYDREIVNQKLHDAIEKVGYHIISIKE</sequence>
<gene>
    <name evidence="2" type="ORF">HMPREF9488_01786</name>
</gene>
<comment type="caution">
    <text evidence="2">The sequence shown here is derived from an EMBL/GenBank/DDBJ whole genome shotgun (WGS) entry which is preliminary data.</text>
</comment>
<dbReference type="CDD" id="cd00371">
    <property type="entry name" value="HMA"/>
    <property type="match status" value="1"/>
</dbReference>
<reference evidence="2 3" key="1">
    <citation type="submission" date="2010-12" db="EMBL/GenBank/DDBJ databases">
        <title>The Genome Sequence of Coprobacillus sp. strain 29_1.</title>
        <authorList>
            <consortium name="The Broad Institute Genome Sequencing Platform"/>
            <person name="Earl A."/>
            <person name="Ward D."/>
            <person name="Feldgarden M."/>
            <person name="Gevers D."/>
            <person name="Daigneault M."/>
            <person name="Sibley C.D."/>
            <person name="White A."/>
            <person name="Strauss J."/>
            <person name="Allen-Vercoe E."/>
            <person name="Young S.K."/>
            <person name="Zeng Q."/>
            <person name="Gargeya S."/>
            <person name="Fitzgerald M."/>
            <person name="Haas B."/>
            <person name="Abouelleil A."/>
            <person name="Alvarado L."/>
            <person name="Arachchi H.M."/>
            <person name="Berlin A."/>
            <person name="Brown A."/>
            <person name="Chapman S.B."/>
            <person name="Chen Z."/>
            <person name="Dunbar C."/>
            <person name="Freedman E."/>
            <person name="Gearin G."/>
            <person name="Gellesch M."/>
            <person name="Goldberg J."/>
            <person name="Griggs A."/>
            <person name="Gujja S."/>
            <person name="Heilman E."/>
            <person name="Heiman D."/>
            <person name="Howarth C."/>
            <person name="Larson L."/>
            <person name="Lui A."/>
            <person name="MacDonald P.J.P."/>
            <person name="Mehta T."/>
            <person name="Montmayeur A."/>
            <person name="Murphy C."/>
            <person name="Neiman D."/>
            <person name="Pearson M."/>
            <person name="Priest M."/>
            <person name="Roberts A."/>
            <person name="Saif S."/>
            <person name="Shea T."/>
            <person name="Shenoy N."/>
            <person name="Sisk P."/>
            <person name="Stolte C."/>
            <person name="Sykes S."/>
            <person name="White J."/>
            <person name="Yandava C."/>
            <person name="Nusbaum C."/>
            <person name="Birren B."/>
        </authorList>
    </citation>
    <scope>NUCLEOTIDE SEQUENCE [LARGE SCALE GENOMIC DNA]</scope>
    <source>
        <strain evidence="2 3">29_1</strain>
    </source>
</reference>
<dbReference type="Proteomes" id="UP000003157">
    <property type="component" value="Unassembled WGS sequence"/>
</dbReference>
<dbReference type="eggNOG" id="COG2608">
    <property type="taxonomic scope" value="Bacteria"/>
</dbReference>